<organism evidence="2 3">
    <name type="scientific">Choiromyces venosus 120613-1</name>
    <dbReference type="NCBI Taxonomy" id="1336337"/>
    <lineage>
        <taxon>Eukaryota</taxon>
        <taxon>Fungi</taxon>
        <taxon>Dikarya</taxon>
        <taxon>Ascomycota</taxon>
        <taxon>Pezizomycotina</taxon>
        <taxon>Pezizomycetes</taxon>
        <taxon>Pezizales</taxon>
        <taxon>Tuberaceae</taxon>
        <taxon>Choiromyces</taxon>
    </lineage>
</organism>
<evidence type="ECO:0000313" key="2">
    <source>
        <dbReference type="EMBL" id="RPA96927.1"/>
    </source>
</evidence>
<sequence>MRFEPNSFVMRLPMTPRWGDLNQGVNVVEVATKSSALDCMKVQEVLTAEVNSQELIYLVERILGDESSDESEEYENEGKQVMAGEHAWRFGDLLPEFDRDPGPAAQRTRTDAGTSKRKDKKVVIDTRMQVNSDEENVLAVATDRYLGDVTNFYTKGIVRTGGRIFRVFYILVDAGSVVNLMPIRLLRAVGAKLFKSNGMPTVWTYELQLLEFPVIYEFTIGYRQLKQKETMLLESTILWISCHEGYKSSSTKSSHGKRPRVLVVLKDKKNSQRGELSVEVEEELELQKSGGAQLCEKLINLVWGQVIEQIQYEKNDDDIDSDIEGGKGSSPNNENKSLRSNVDKNDRIQEELKCFEEIISSVDVTDVDCFIMGIFGEEDVYFYEEVGNWKESGCDSLMENAREMEIRGGITIGAVEKLRRGRSEEVQKVVDNMEALEVPEQYDKKMTQQVMGLLGSEELVEEVEVQEFGNLSAEYGLTVNEWFASVKVTLGKGLSDEEV</sequence>
<proteinExistence type="predicted"/>
<feature type="region of interest" description="Disordered" evidence="1">
    <location>
        <begin position="317"/>
        <end position="342"/>
    </location>
</feature>
<protein>
    <submittedName>
        <fullName evidence="2">Uncharacterized protein</fullName>
    </submittedName>
</protein>
<dbReference type="Proteomes" id="UP000276215">
    <property type="component" value="Unassembled WGS sequence"/>
</dbReference>
<dbReference type="EMBL" id="ML120410">
    <property type="protein sequence ID" value="RPA96927.1"/>
    <property type="molecule type" value="Genomic_DNA"/>
</dbReference>
<keyword evidence="3" id="KW-1185">Reference proteome</keyword>
<dbReference type="AlphaFoldDB" id="A0A3N4JI40"/>
<feature type="compositionally biased region" description="Polar residues" evidence="1">
    <location>
        <begin position="329"/>
        <end position="340"/>
    </location>
</feature>
<evidence type="ECO:0000313" key="3">
    <source>
        <dbReference type="Proteomes" id="UP000276215"/>
    </source>
</evidence>
<feature type="compositionally biased region" description="Basic and acidic residues" evidence="1">
    <location>
        <begin position="108"/>
        <end position="118"/>
    </location>
</feature>
<gene>
    <name evidence="2" type="ORF">L873DRAFT_1845155</name>
</gene>
<evidence type="ECO:0000256" key="1">
    <source>
        <dbReference type="SAM" id="MobiDB-lite"/>
    </source>
</evidence>
<feature type="region of interest" description="Disordered" evidence="1">
    <location>
        <begin position="96"/>
        <end position="118"/>
    </location>
</feature>
<accession>A0A3N4JI40</accession>
<reference evidence="2 3" key="1">
    <citation type="journal article" date="2018" name="Nat. Ecol. Evol.">
        <title>Pezizomycetes genomes reveal the molecular basis of ectomycorrhizal truffle lifestyle.</title>
        <authorList>
            <person name="Murat C."/>
            <person name="Payen T."/>
            <person name="Noel B."/>
            <person name="Kuo A."/>
            <person name="Morin E."/>
            <person name="Chen J."/>
            <person name="Kohler A."/>
            <person name="Krizsan K."/>
            <person name="Balestrini R."/>
            <person name="Da Silva C."/>
            <person name="Montanini B."/>
            <person name="Hainaut M."/>
            <person name="Levati E."/>
            <person name="Barry K.W."/>
            <person name="Belfiori B."/>
            <person name="Cichocki N."/>
            <person name="Clum A."/>
            <person name="Dockter R.B."/>
            <person name="Fauchery L."/>
            <person name="Guy J."/>
            <person name="Iotti M."/>
            <person name="Le Tacon F."/>
            <person name="Lindquist E.A."/>
            <person name="Lipzen A."/>
            <person name="Malagnac F."/>
            <person name="Mello A."/>
            <person name="Molinier V."/>
            <person name="Miyauchi S."/>
            <person name="Poulain J."/>
            <person name="Riccioni C."/>
            <person name="Rubini A."/>
            <person name="Sitrit Y."/>
            <person name="Splivallo R."/>
            <person name="Traeger S."/>
            <person name="Wang M."/>
            <person name="Zifcakova L."/>
            <person name="Wipf D."/>
            <person name="Zambonelli A."/>
            <person name="Paolocci F."/>
            <person name="Nowrousian M."/>
            <person name="Ottonello S."/>
            <person name="Baldrian P."/>
            <person name="Spatafora J.W."/>
            <person name="Henrissat B."/>
            <person name="Nagy L.G."/>
            <person name="Aury J.M."/>
            <person name="Wincker P."/>
            <person name="Grigoriev I.V."/>
            <person name="Bonfante P."/>
            <person name="Martin F.M."/>
        </authorList>
    </citation>
    <scope>NUCLEOTIDE SEQUENCE [LARGE SCALE GENOMIC DNA]</scope>
    <source>
        <strain evidence="2 3">120613-1</strain>
    </source>
</reference>
<name>A0A3N4JI40_9PEZI</name>